<dbReference type="Proteomes" id="UP000315395">
    <property type="component" value="Chromosome"/>
</dbReference>
<dbReference type="KEGG" id="orz:FNH13_01405"/>
<feature type="compositionally biased region" description="Low complexity" evidence="1">
    <location>
        <begin position="27"/>
        <end position="39"/>
    </location>
</feature>
<accession>A0A516G6J0</accession>
<gene>
    <name evidence="2" type="ORF">FNH13_01405</name>
</gene>
<keyword evidence="3" id="KW-1185">Reference proteome</keyword>
<dbReference type="EMBL" id="CP041616">
    <property type="protein sequence ID" value="QDO87148.1"/>
    <property type="molecule type" value="Genomic_DNA"/>
</dbReference>
<evidence type="ECO:0000313" key="3">
    <source>
        <dbReference type="Proteomes" id="UP000315395"/>
    </source>
</evidence>
<sequence length="191" mass="19829">MTGPDESGPDRSGADESGPDDSEERAPLTAAADALARARASARARGLRPGPLGKKRTAGQELAERRSGTGEGAARDPRLLGGEVDRLLSSRGWGADVQVGAVIGRWPTIVGAEVSQHVQPLGFDGTVLTVQADSTAWATQMKLLSSSVLARIETEVGAGVVTEISVRGPAAPSWRKGRLRAPGRGPRDTYG</sequence>
<protein>
    <submittedName>
        <fullName evidence="2">DUF721 domain-containing protein</fullName>
    </submittedName>
</protein>
<dbReference type="PANTHER" id="PTHR36456:SF1">
    <property type="entry name" value="UPF0232 PROTEIN SCO3875"/>
    <property type="match status" value="1"/>
</dbReference>
<feature type="region of interest" description="Disordered" evidence="1">
    <location>
        <begin position="169"/>
        <end position="191"/>
    </location>
</feature>
<evidence type="ECO:0000256" key="1">
    <source>
        <dbReference type="SAM" id="MobiDB-lite"/>
    </source>
</evidence>
<proteinExistence type="predicted"/>
<dbReference type="AlphaFoldDB" id="A0A516G6J0"/>
<dbReference type="InterPro" id="IPR007922">
    <property type="entry name" value="DciA-like"/>
</dbReference>
<name>A0A516G6J0_9MICO</name>
<evidence type="ECO:0000313" key="2">
    <source>
        <dbReference type="EMBL" id="QDO87148.1"/>
    </source>
</evidence>
<organism evidence="2 3">
    <name type="scientific">Ornithinimicrobium ciconiae</name>
    <dbReference type="NCBI Taxonomy" id="2594265"/>
    <lineage>
        <taxon>Bacteria</taxon>
        <taxon>Bacillati</taxon>
        <taxon>Actinomycetota</taxon>
        <taxon>Actinomycetes</taxon>
        <taxon>Micrococcales</taxon>
        <taxon>Ornithinimicrobiaceae</taxon>
        <taxon>Ornithinimicrobium</taxon>
    </lineage>
</organism>
<dbReference type="PANTHER" id="PTHR36456">
    <property type="entry name" value="UPF0232 PROTEIN SCO3875"/>
    <property type="match status" value="1"/>
</dbReference>
<feature type="region of interest" description="Disordered" evidence="1">
    <location>
        <begin position="1"/>
        <end position="78"/>
    </location>
</feature>
<dbReference type="Pfam" id="PF05258">
    <property type="entry name" value="DciA"/>
    <property type="match status" value="1"/>
</dbReference>
<dbReference type="RefSeq" id="WP_143781806.1">
    <property type="nucleotide sequence ID" value="NZ_CP041616.1"/>
</dbReference>
<feature type="compositionally biased region" description="Basic and acidic residues" evidence="1">
    <location>
        <begin position="62"/>
        <end position="78"/>
    </location>
</feature>
<reference evidence="2 3" key="1">
    <citation type="submission" date="2019-07" db="EMBL/GenBank/DDBJ databases">
        <title>complete genome sequencing of Ornithinimicrobium sp. H23M54.</title>
        <authorList>
            <person name="Bae J.-W."/>
            <person name="Lee S.-Y."/>
        </authorList>
    </citation>
    <scope>NUCLEOTIDE SEQUENCE [LARGE SCALE GENOMIC DNA]</scope>
    <source>
        <strain evidence="2 3">H23M54</strain>
    </source>
</reference>
<dbReference type="OrthoDB" id="5516926at2"/>